<dbReference type="InterPro" id="IPR045057">
    <property type="entry name" value="Gcn5-rel_NAT"/>
</dbReference>
<evidence type="ECO:0000313" key="7">
    <source>
        <dbReference type="Proteomes" id="UP000790347"/>
    </source>
</evidence>
<dbReference type="InterPro" id="IPR016181">
    <property type="entry name" value="Acyl_CoA_acyltransferase"/>
</dbReference>
<protein>
    <recommendedName>
        <fullName evidence="2">Protein NATD1</fullName>
    </recommendedName>
    <alternativeName>
        <fullName evidence="3">N-acetyltransferase domain-containing protein 1</fullName>
    </alternativeName>
</protein>
<dbReference type="PANTHER" id="PTHR31435:SF9">
    <property type="entry name" value="PROTEIN NATD1"/>
    <property type="match status" value="1"/>
</dbReference>
<dbReference type="Proteomes" id="UP000790347">
    <property type="component" value="Unassembled WGS sequence"/>
</dbReference>
<dbReference type="Proteomes" id="UP000828236">
    <property type="component" value="Unassembled WGS sequence"/>
</dbReference>
<gene>
    <name evidence="6" type="primary">NATD1</name>
    <name evidence="6" type="ORF">DERF_003744</name>
    <name evidence="5" type="ORF">HUG17_5623</name>
</gene>
<dbReference type="OrthoDB" id="74247at2759"/>
<comment type="caution">
    <text evidence="6">The sequence shown here is derived from an EMBL/GenBank/DDBJ whole genome shotgun (WGS) entry which is preliminary data.</text>
</comment>
<dbReference type="EMBL" id="ASGP02000001">
    <property type="protein sequence ID" value="KAH9529887.1"/>
    <property type="molecule type" value="Genomic_DNA"/>
</dbReference>
<accession>A0A922LCP7</accession>
<reference evidence="6" key="4">
    <citation type="journal article" date="2022" name="Res Sq">
        <title>Comparative Genomics Reveals Insights into the Divergent Evolution of Astigmatic Mites and Household Pest Adaptations.</title>
        <authorList>
            <person name="Xiong Q."/>
            <person name="Wan A.T.-Y."/>
            <person name="Liu X.-Y."/>
            <person name="Fung C.S.-H."/>
            <person name="Xiao X."/>
            <person name="Malainual N."/>
            <person name="Hou J."/>
            <person name="Wang L."/>
            <person name="Wang M."/>
            <person name="Yang K."/>
            <person name="Cui Y."/>
            <person name="Leung E."/>
            <person name="Nong W."/>
            <person name="Shin S.-K."/>
            <person name="Au S."/>
            <person name="Jeong K.Y."/>
            <person name="Chew F.T."/>
            <person name="Hui J."/>
            <person name="Leung T.F."/>
            <person name="Tungtrongchitr A."/>
            <person name="Zhong N."/>
            <person name="Liu Z."/>
            <person name="Tsui S."/>
        </authorList>
    </citation>
    <scope>NUCLEOTIDE SEQUENCE</scope>
    <source>
        <strain evidence="6">Derf</strain>
        <tissue evidence="6">Whole organism</tissue>
    </source>
</reference>
<reference evidence="5" key="2">
    <citation type="submission" date="2020-06" db="EMBL/GenBank/DDBJ databases">
        <authorList>
            <person name="Ji K."/>
            <person name="Li J."/>
        </authorList>
    </citation>
    <scope>NUCLEOTIDE SEQUENCE</scope>
    <source>
        <strain evidence="5">JKM2019</strain>
        <tissue evidence="5">Whole body</tissue>
    </source>
</reference>
<name>A0A922LCP7_DERFA</name>
<dbReference type="SUPFAM" id="SSF55729">
    <property type="entry name" value="Acyl-CoA N-acyltransferases (Nat)"/>
    <property type="match status" value="1"/>
</dbReference>
<sequence>MLHKFRFPSFIMNGNFYTIIKNNNNNHFQSIRLMSIAKNVDQVSPSSSDTAFKIEHDVKQQKFRINFDPDNEAFIKYERLGNNEVLLHHTEVPEQFRSTGIAKNLAMEAFKHFDDTQQKMIITCTYLQKVDKKRKNVVVN</sequence>
<evidence type="ECO:0000256" key="2">
    <source>
        <dbReference type="ARBA" id="ARBA00020243"/>
    </source>
</evidence>
<feature type="domain" description="N-acetyltransferase" evidence="4">
    <location>
        <begin position="55"/>
        <end position="140"/>
    </location>
</feature>
<dbReference type="PANTHER" id="PTHR31435">
    <property type="entry name" value="PROTEIN NATD1"/>
    <property type="match status" value="1"/>
</dbReference>
<evidence type="ECO:0000313" key="6">
    <source>
        <dbReference type="EMBL" id="KAH9529887.1"/>
    </source>
</evidence>
<comment type="similarity">
    <text evidence="1">Belongs to the NATD1 family.</text>
</comment>
<evidence type="ECO:0000313" key="5">
    <source>
        <dbReference type="EMBL" id="KAH7642576.1"/>
    </source>
</evidence>
<evidence type="ECO:0000256" key="3">
    <source>
        <dbReference type="ARBA" id="ARBA00031876"/>
    </source>
</evidence>
<dbReference type="Pfam" id="PF14542">
    <property type="entry name" value="Acetyltransf_CG"/>
    <property type="match status" value="1"/>
</dbReference>
<dbReference type="EMBL" id="SDOV01000004">
    <property type="protein sequence ID" value="KAH7642576.1"/>
    <property type="molecule type" value="Genomic_DNA"/>
</dbReference>
<reference evidence="6" key="1">
    <citation type="submission" date="2013-05" db="EMBL/GenBank/DDBJ databases">
        <authorList>
            <person name="Yim A.K.Y."/>
            <person name="Chan T.F."/>
            <person name="Ji K.M."/>
            <person name="Liu X.Y."/>
            <person name="Zhou J.W."/>
            <person name="Li R.Q."/>
            <person name="Yang K.Y."/>
            <person name="Li J."/>
            <person name="Li M."/>
            <person name="Law P.T.W."/>
            <person name="Wu Y.L."/>
            <person name="Cai Z.L."/>
            <person name="Qin H."/>
            <person name="Bao Y."/>
            <person name="Leung R.K.K."/>
            <person name="Ng P.K.S."/>
            <person name="Zou J."/>
            <person name="Zhong X.J."/>
            <person name="Ran P.X."/>
            <person name="Zhong N.S."/>
            <person name="Liu Z.G."/>
            <person name="Tsui S.K.W."/>
        </authorList>
    </citation>
    <scope>NUCLEOTIDE SEQUENCE</scope>
    <source>
        <strain evidence="6">Derf</strain>
        <tissue evidence="6">Whole organism</tissue>
    </source>
</reference>
<keyword evidence="7" id="KW-1185">Reference proteome</keyword>
<evidence type="ECO:0000259" key="4">
    <source>
        <dbReference type="PROSITE" id="PS51729"/>
    </source>
</evidence>
<proteinExistence type="inferred from homology"/>
<dbReference type="Gene3D" id="3.40.630.30">
    <property type="match status" value="1"/>
</dbReference>
<dbReference type="AlphaFoldDB" id="A0A922LCP7"/>
<dbReference type="InterPro" id="IPR031165">
    <property type="entry name" value="GNAT_YJDJ"/>
</dbReference>
<organism evidence="6 7">
    <name type="scientific">Dermatophagoides farinae</name>
    <name type="common">American house dust mite</name>
    <dbReference type="NCBI Taxonomy" id="6954"/>
    <lineage>
        <taxon>Eukaryota</taxon>
        <taxon>Metazoa</taxon>
        <taxon>Ecdysozoa</taxon>
        <taxon>Arthropoda</taxon>
        <taxon>Chelicerata</taxon>
        <taxon>Arachnida</taxon>
        <taxon>Acari</taxon>
        <taxon>Acariformes</taxon>
        <taxon>Sarcoptiformes</taxon>
        <taxon>Astigmata</taxon>
        <taxon>Psoroptidia</taxon>
        <taxon>Analgoidea</taxon>
        <taxon>Pyroglyphidae</taxon>
        <taxon>Dermatophagoidinae</taxon>
        <taxon>Dermatophagoides</taxon>
    </lineage>
</organism>
<dbReference type="PROSITE" id="PS51729">
    <property type="entry name" value="GNAT_YJDJ"/>
    <property type="match status" value="1"/>
</dbReference>
<reference evidence="5" key="3">
    <citation type="journal article" date="2021" name="World Allergy Organ. J.">
        <title>Chromosome-level assembly of Dermatophagoides farinae genome and transcriptome reveals two novel allergens Der f 37 and Der f 39.</title>
        <authorList>
            <person name="Chen J."/>
            <person name="Cai Z."/>
            <person name="Fan D."/>
            <person name="Hu J."/>
            <person name="Hou Y."/>
            <person name="He Y."/>
            <person name="Zhang Z."/>
            <person name="Zhao Z."/>
            <person name="Gao P."/>
            <person name="Hu W."/>
            <person name="Sun J."/>
            <person name="Li J."/>
            <person name="Ji K."/>
        </authorList>
    </citation>
    <scope>NUCLEOTIDE SEQUENCE</scope>
    <source>
        <strain evidence="5">JKM2019</strain>
    </source>
</reference>
<evidence type="ECO:0000256" key="1">
    <source>
        <dbReference type="ARBA" id="ARBA00006233"/>
    </source>
</evidence>